<comment type="cofactor">
    <cofactor evidence="1 8">
        <name>heme</name>
        <dbReference type="ChEBI" id="CHEBI:30413"/>
    </cofactor>
</comment>
<comment type="similarity">
    <text evidence="2 9">Belongs to the cytochrome P450 family.</text>
</comment>
<dbReference type="InterPro" id="IPR036396">
    <property type="entry name" value="Cyt_P450_sf"/>
</dbReference>
<dbReference type="SUPFAM" id="SSF48264">
    <property type="entry name" value="Cytochrome P450"/>
    <property type="match status" value="1"/>
</dbReference>
<keyword evidence="5 9" id="KW-0560">Oxidoreductase</keyword>
<dbReference type="InterPro" id="IPR002401">
    <property type="entry name" value="Cyt_P450_E_grp-I"/>
</dbReference>
<dbReference type="GO" id="GO:0016705">
    <property type="term" value="F:oxidoreductase activity, acting on paired donors, with incorporation or reduction of molecular oxygen"/>
    <property type="evidence" value="ECO:0007669"/>
    <property type="project" value="InterPro"/>
</dbReference>
<dbReference type="OMA" id="RINSKHT"/>
<evidence type="ECO:0008006" key="12">
    <source>
        <dbReference type="Google" id="ProtNLM"/>
    </source>
</evidence>
<dbReference type="InterPro" id="IPR001128">
    <property type="entry name" value="Cyt_P450"/>
</dbReference>
<dbReference type="GO" id="GO:0020037">
    <property type="term" value="F:heme binding"/>
    <property type="evidence" value="ECO:0007669"/>
    <property type="project" value="InterPro"/>
</dbReference>
<evidence type="ECO:0000313" key="11">
    <source>
        <dbReference type="Proteomes" id="UP000015102"/>
    </source>
</evidence>
<dbReference type="EMBL" id="CAQQ02158781">
    <property type="status" value="NOT_ANNOTATED_CDS"/>
    <property type="molecule type" value="Genomic_DNA"/>
</dbReference>
<proteinExistence type="inferred from homology"/>
<dbReference type="PANTHER" id="PTHR24291:SF187">
    <property type="entry name" value="CYTOCHROME P450 4AE1-RELATED"/>
    <property type="match status" value="1"/>
</dbReference>
<organism evidence="10 11">
    <name type="scientific">Megaselia scalaris</name>
    <name type="common">Humpbacked fly</name>
    <name type="synonym">Phora scalaris</name>
    <dbReference type="NCBI Taxonomy" id="36166"/>
    <lineage>
        <taxon>Eukaryota</taxon>
        <taxon>Metazoa</taxon>
        <taxon>Ecdysozoa</taxon>
        <taxon>Arthropoda</taxon>
        <taxon>Hexapoda</taxon>
        <taxon>Insecta</taxon>
        <taxon>Pterygota</taxon>
        <taxon>Neoptera</taxon>
        <taxon>Endopterygota</taxon>
        <taxon>Diptera</taxon>
        <taxon>Brachycera</taxon>
        <taxon>Muscomorpha</taxon>
        <taxon>Platypezoidea</taxon>
        <taxon>Phoridae</taxon>
        <taxon>Megaseliini</taxon>
        <taxon>Megaselia</taxon>
    </lineage>
</organism>
<evidence type="ECO:0000256" key="4">
    <source>
        <dbReference type="ARBA" id="ARBA00022723"/>
    </source>
</evidence>
<dbReference type="InterPro" id="IPR050196">
    <property type="entry name" value="Cytochrome_P450_Monoox"/>
</dbReference>
<evidence type="ECO:0000256" key="6">
    <source>
        <dbReference type="ARBA" id="ARBA00023004"/>
    </source>
</evidence>
<reference evidence="10" key="2">
    <citation type="submission" date="2015-06" db="UniProtKB">
        <authorList>
            <consortium name="EnsemblMetazoa"/>
        </authorList>
    </citation>
    <scope>IDENTIFICATION</scope>
</reference>
<dbReference type="EMBL" id="CAQQ02158780">
    <property type="status" value="NOT_ANNOTATED_CDS"/>
    <property type="molecule type" value="Genomic_DNA"/>
</dbReference>
<name>T1GY74_MEGSC</name>
<evidence type="ECO:0000256" key="3">
    <source>
        <dbReference type="ARBA" id="ARBA00022617"/>
    </source>
</evidence>
<dbReference type="PANTHER" id="PTHR24291">
    <property type="entry name" value="CYTOCHROME P450 FAMILY 4"/>
    <property type="match status" value="1"/>
</dbReference>
<dbReference type="Proteomes" id="UP000015102">
    <property type="component" value="Unassembled WGS sequence"/>
</dbReference>
<keyword evidence="4 8" id="KW-0479">Metal-binding</keyword>
<accession>T1GY74</accession>
<sequence>MPLIDTLLRSNVDGKPLSDQDIEDEVNTFLFAGHDTTSHTLGFFLYNVAKHPEVQEKLYEEIINVFGSIPENTELTTRKLNELKYLEAVIKESMRLYSTTPSEKLFKDPETFKPDRFLANKSEEKELINPFAFTPFSAGPRNCIGQKFALLEMKTIILKTITTYKLSLAYPDKELVLLSGMILKTKDGININFKKRVA</sequence>
<dbReference type="PROSITE" id="PS00086">
    <property type="entry name" value="CYTOCHROME_P450"/>
    <property type="match status" value="1"/>
</dbReference>
<dbReference type="PRINTS" id="PR00463">
    <property type="entry name" value="EP450I"/>
</dbReference>
<feature type="binding site" description="axial binding residue" evidence="8">
    <location>
        <position position="143"/>
    </location>
    <ligand>
        <name>heme</name>
        <dbReference type="ChEBI" id="CHEBI:30413"/>
    </ligand>
    <ligandPart>
        <name>Fe</name>
        <dbReference type="ChEBI" id="CHEBI:18248"/>
    </ligandPart>
</feature>
<dbReference type="HOGENOM" id="CLU_001570_5_7_1"/>
<evidence type="ECO:0000256" key="5">
    <source>
        <dbReference type="ARBA" id="ARBA00023002"/>
    </source>
</evidence>
<keyword evidence="6 8" id="KW-0408">Iron</keyword>
<keyword evidence="11" id="KW-1185">Reference proteome</keyword>
<reference evidence="11" key="1">
    <citation type="submission" date="2013-02" db="EMBL/GenBank/DDBJ databases">
        <authorList>
            <person name="Hughes D."/>
        </authorList>
    </citation>
    <scope>NUCLEOTIDE SEQUENCE</scope>
    <source>
        <strain>Durham</strain>
        <strain evidence="11">NC isolate 2 -- Noor lab</strain>
    </source>
</reference>
<dbReference type="AlphaFoldDB" id="T1GY74"/>
<dbReference type="STRING" id="36166.T1GY74"/>
<keyword evidence="7 9" id="KW-0503">Monooxygenase</keyword>
<evidence type="ECO:0000256" key="2">
    <source>
        <dbReference type="ARBA" id="ARBA00010617"/>
    </source>
</evidence>
<dbReference type="Gene3D" id="1.10.630.10">
    <property type="entry name" value="Cytochrome P450"/>
    <property type="match status" value="2"/>
</dbReference>
<dbReference type="InterPro" id="IPR017972">
    <property type="entry name" value="Cyt_P450_CS"/>
</dbReference>
<keyword evidence="3 8" id="KW-0349">Heme</keyword>
<evidence type="ECO:0000256" key="7">
    <source>
        <dbReference type="ARBA" id="ARBA00023033"/>
    </source>
</evidence>
<dbReference type="GO" id="GO:0004497">
    <property type="term" value="F:monooxygenase activity"/>
    <property type="evidence" value="ECO:0007669"/>
    <property type="project" value="UniProtKB-KW"/>
</dbReference>
<evidence type="ECO:0000256" key="1">
    <source>
        <dbReference type="ARBA" id="ARBA00001971"/>
    </source>
</evidence>
<protein>
    <recommendedName>
        <fullName evidence="12">Cytochrome P450</fullName>
    </recommendedName>
</protein>
<evidence type="ECO:0000313" key="10">
    <source>
        <dbReference type="EnsemblMetazoa" id="MESCA008796-PA"/>
    </source>
</evidence>
<evidence type="ECO:0000256" key="8">
    <source>
        <dbReference type="PIRSR" id="PIRSR602401-1"/>
    </source>
</evidence>
<dbReference type="EnsemblMetazoa" id="MESCA008796-RA">
    <property type="protein sequence ID" value="MESCA008796-PA"/>
    <property type="gene ID" value="MESCA008796"/>
</dbReference>
<dbReference type="GO" id="GO:0005506">
    <property type="term" value="F:iron ion binding"/>
    <property type="evidence" value="ECO:0007669"/>
    <property type="project" value="InterPro"/>
</dbReference>
<dbReference type="Pfam" id="PF00067">
    <property type="entry name" value="p450"/>
    <property type="match status" value="2"/>
</dbReference>
<evidence type="ECO:0000256" key="9">
    <source>
        <dbReference type="RuleBase" id="RU000461"/>
    </source>
</evidence>
<dbReference type="PRINTS" id="PR00385">
    <property type="entry name" value="P450"/>
</dbReference>